<protein>
    <submittedName>
        <fullName evidence="2">Uncharacterized protein</fullName>
    </submittedName>
</protein>
<evidence type="ECO:0000313" key="2">
    <source>
        <dbReference type="WBParaSite" id="PS1159_v2.g22682.t1"/>
    </source>
</evidence>
<evidence type="ECO:0000313" key="1">
    <source>
        <dbReference type="Proteomes" id="UP000887580"/>
    </source>
</evidence>
<accession>A0AC35G0L0</accession>
<name>A0AC35G0L0_9BILA</name>
<dbReference type="Proteomes" id="UP000887580">
    <property type="component" value="Unplaced"/>
</dbReference>
<sequence length="124" mass="14654">MPPVDAPKEDRYNFYFEITHDNDPYLETSGIMLEQIEQLPLNLTKTVTTKIPVTEFFDNSSVICIWSEKKNCFEFSKQWNGVYGKDLFLSFEDAKPELTNKFAKKRSFVVYGMFIFNNNKFFMD</sequence>
<organism evidence="1 2">
    <name type="scientific">Panagrolaimus sp. PS1159</name>
    <dbReference type="NCBI Taxonomy" id="55785"/>
    <lineage>
        <taxon>Eukaryota</taxon>
        <taxon>Metazoa</taxon>
        <taxon>Ecdysozoa</taxon>
        <taxon>Nematoda</taxon>
        <taxon>Chromadorea</taxon>
        <taxon>Rhabditida</taxon>
        <taxon>Tylenchina</taxon>
        <taxon>Panagrolaimomorpha</taxon>
        <taxon>Panagrolaimoidea</taxon>
        <taxon>Panagrolaimidae</taxon>
        <taxon>Panagrolaimus</taxon>
    </lineage>
</organism>
<reference evidence="2" key="1">
    <citation type="submission" date="2022-11" db="UniProtKB">
        <authorList>
            <consortium name="WormBaseParasite"/>
        </authorList>
    </citation>
    <scope>IDENTIFICATION</scope>
</reference>
<proteinExistence type="predicted"/>
<dbReference type="WBParaSite" id="PS1159_v2.g22682.t1">
    <property type="protein sequence ID" value="PS1159_v2.g22682.t1"/>
    <property type="gene ID" value="PS1159_v2.g22682"/>
</dbReference>